<organism evidence="1">
    <name type="scientific">Anguilla anguilla</name>
    <name type="common">European freshwater eel</name>
    <name type="synonym">Muraena anguilla</name>
    <dbReference type="NCBI Taxonomy" id="7936"/>
    <lineage>
        <taxon>Eukaryota</taxon>
        <taxon>Metazoa</taxon>
        <taxon>Chordata</taxon>
        <taxon>Craniata</taxon>
        <taxon>Vertebrata</taxon>
        <taxon>Euteleostomi</taxon>
        <taxon>Actinopterygii</taxon>
        <taxon>Neopterygii</taxon>
        <taxon>Teleostei</taxon>
        <taxon>Anguilliformes</taxon>
        <taxon>Anguillidae</taxon>
        <taxon>Anguilla</taxon>
    </lineage>
</organism>
<evidence type="ECO:0000313" key="1">
    <source>
        <dbReference type="EMBL" id="JAH20374.1"/>
    </source>
</evidence>
<reference evidence="1" key="2">
    <citation type="journal article" date="2015" name="Fish Shellfish Immunol.">
        <title>Early steps in the European eel (Anguilla anguilla)-Vibrio vulnificus interaction in the gills: Role of the RtxA13 toxin.</title>
        <authorList>
            <person name="Callol A."/>
            <person name="Pajuelo D."/>
            <person name="Ebbesson L."/>
            <person name="Teles M."/>
            <person name="MacKenzie S."/>
            <person name="Amaro C."/>
        </authorList>
    </citation>
    <scope>NUCLEOTIDE SEQUENCE</scope>
</reference>
<protein>
    <submittedName>
        <fullName evidence="1">Uncharacterized protein</fullName>
    </submittedName>
</protein>
<accession>A0A0E9QU78</accession>
<dbReference type="EMBL" id="GBXM01088203">
    <property type="protein sequence ID" value="JAH20374.1"/>
    <property type="molecule type" value="Transcribed_RNA"/>
</dbReference>
<sequence length="16" mass="1823">MQLSASHFSQVTFQLV</sequence>
<proteinExistence type="predicted"/>
<name>A0A0E9QU78_ANGAN</name>
<reference evidence="1" key="1">
    <citation type="submission" date="2014-11" db="EMBL/GenBank/DDBJ databases">
        <authorList>
            <person name="Amaro Gonzalez C."/>
        </authorList>
    </citation>
    <scope>NUCLEOTIDE SEQUENCE</scope>
</reference>
<dbReference type="AlphaFoldDB" id="A0A0E9QU78"/>